<evidence type="ECO:0000256" key="1">
    <source>
        <dbReference type="ARBA" id="ARBA00022737"/>
    </source>
</evidence>
<evidence type="ECO:0000313" key="4">
    <source>
        <dbReference type="EMBL" id="KAF2791989.1"/>
    </source>
</evidence>
<keyword evidence="1" id="KW-0677">Repeat</keyword>
<evidence type="ECO:0000313" key="5">
    <source>
        <dbReference type="Proteomes" id="UP000799757"/>
    </source>
</evidence>
<dbReference type="PANTHER" id="PTHR10039">
    <property type="entry name" value="AMELOGENIN"/>
    <property type="match status" value="1"/>
</dbReference>
<proteinExistence type="predicted"/>
<dbReference type="AlphaFoldDB" id="A0A6A6X6N8"/>
<dbReference type="Proteomes" id="UP000799757">
    <property type="component" value="Unassembled WGS sequence"/>
</dbReference>
<dbReference type="PANTHER" id="PTHR10039:SF5">
    <property type="entry name" value="NACHT DOMAIN-CONTAINING PROTEIN"/>
    <property type="match status" value="1"/>
</dbReference>
<reference evidence="4" key="1">
    <citation type="journal article" date="2020" name="Stud. Mycol.">
        <title>101 Dothideomycetes genomes: a test case for predicting lifestyles and emergence of pathogens.</title>
        <authorList>
            <person name="Haridas S."/>
            <person name="Albert R."/>
            <person name="Binder M."/>
            <person name="Bloem J."/>
            <person name="Labutti K."/>
            <person name="Salamov A."/>
            <person name="Andreopoulos B."/>
            <person name="Baker S."/>
            <person name="Barry K."/>
            <person name="Bills G."/>
            <person name="Bluhm B."/>
            <person name="Cannon C."/>
            <person name="Castanera R."/>
            <person name="Culley D."/>
            <person name="Daum C."/>
            <person name="Ezra D."/>
            <person name="Gonzalez J."/>
            <person name="Henrissat B."/>
            <person name="Kuo A."/>
            <person name="Liang C."/>
            <person name="Lipzen A."/>
            <person name="Lutzoni F."/>
            <person name="Magnuson J."/>
            <person name="Mondo S."/>
            <person name="Nolan M."/>
            <person name="Ohm R."/>
            <person name="Pangilinan J."/>
            <person name="Park H.-J."/>
            <person name="Ramirez L."/>
            <person name="Alfaro M."/>
            <person name="Sun H."/>
            <person name="Tritt A."/>
            <person name="Yoshinaga Y."/>
            <person name="Zwiers L.-H."/>
            <person name="Turgeon B."/>
            <person name="Goodwin S."/>
            <person name="Spatafora J."/>
            <person name="Crous P."/>
            <person name="Grigoriev I."/>
        </authorList>
    </citation>
    <scope>NUCLEOTIDE SEQUENCE</scope>
    <source>
        <strain evidence="4">CBS 109.77</strain>
    </source>
</reference>
<dbReference type="Pfam" id="PF24883">
    <property type="entry name" value="NPHP3_N"/>
    <property type="match status" value="1"/>
</dbReference>
<dbReference type="InterPro" id="IPR027417">
    <property type="entry name" value="P-loop_NTPase"/>
</dbReference>
<keyword evidence="5" id="KW-1185">Reference proteome</keyword>
<dbReference type="InterPro" id="IPR056693">
    <property type="entry name" value="DUF7791"/>
</dbReference>
<dbReference type="SUPFAM" id="SSF52540">
    <property type="entry name" value="P-loop containing nucleoside triphosphate hydrolases"/>
    <property type="match status" value="1"/>
</dbReference>
<evidence type="ECO:0000259" key="2">
    <source>
        <dbReference type="Pfam" id="PF24883"/>
    </source>
</evidence>
<accession>A0A6A6X6N8</accession>
<dbReference type="Pfam" id="PF25053">
    <property type="entry name" value="DUF7791"/>
    <property type="match status" value="1"/>
</dbReference>
<feature type="domain" description="Nephrocystin 3-like N-terminal" evidence="2">
    <location>
        <begin position="247"/>
        <end position="422"/>
    </location>
</feature>
<name>A0A6A6X6N8_9PLEO</name>
<gene>
    <name evidence="4" type="ORF">K505DRAFT_376359</name>
</gene>
<feature type="domain" description="DUF7791" evidence="3">
    <location>
        <begin position="533"/>
        <end position="662"/>
    </location>
</feature>
<protein>
    <submittedName>
        <fullName evidence="4">Uncharacterized protein</fullName>
    </submittedName>
</protein>
<dbReference type="Gene3D" id="3.40.50.300">
    <property type="entry name" value="P-loop containing nucleotide triphosphate hydrolases"/>
    <property type="match status" value="1"/>
</dbReference>
<sequence>MDPFTALSLAASIVQFVDFGTRTASKISELYHSASGLTQNQDEILESARRFEKLAEKLSRVSLPEENDASVIVDHASFHALLLSCKSRATDIIAMVEDLKVQKSRALWGSIRQGARGSRKRHEIEQLVAKMKELHDFLNTYLLALLCDHNSKVYRELLLVMNEQARMEVDWALDIKDIRDSLVGEIKAQRVAQKDSEPATMESMAQKLSTLASNGSTMSSGQGVLNNLTFPEMPMRHSNVAEAHRNTFDWILHQDGSDQKNSLAAWLENGDGIYWVAGKAGSGKSTLLKYLWKHPKTLELLRPWATPLELVVAKHFFWYSGNRLQKSQEGLIRSLLFEILRLCPHLIPMVFPSRKEQFVTAYWDRAELMDAFNCLIRQSIQKYRFCFFIDGLDEYDGDHFELVQLFKNLFNCPSIKICVSSRPLNVFQEVLGQQQHTCMYLEQFTRRDIESYVRDKMRNSARFSALEEEDPRSSELIEEIVEKAQGVFLWVILVVRSLIRGLTNADTFHDLQRRLREFPRELEPFLRHMFNTIDPFYQSETAKYCQIALHARSPYRLRTYSLIDEENLESALSVHLRSIEWGGPEALDKLRNTQKRINARCHGLLETYDSSQVVDFFHRTVRDFLSLDDMRASLHQKYPAGKDIHLLLCRTLLGELRCIPEIDHPTSVHSIKGSKSALKISNVRTTFDMKQCMDILRDFFYHVEQIELISDETPVLLIEELSEVLRVSLPALEFVHGFDNALDWKLDTEESFVRYSLDCGLVHYPAHKYMENPILMSDNPRKMLLIRLLSTPSTFVQKNYRTSDVIRTLLRQGTPANCTVLTEWGTEMLFSRSELTPEASCSNNSYFKKAQLETPWQIFLFYIYNRAHTASPSHLNMWFEVAKMLLEFGADTEEQVEVGRVNPLTLSDFFCVVFPPAEAQVLCEILREQSAKTKLEINDQLANTDCIGSERPVLKTSIFGWLTSWVPF</sequence>
<dbReference type="OrthoDB" id="443402at2759"/>
<dbReference type="EMBL" id="MU001991">
    <property type="protein sequence ID" value="KAF2791989.1"/>
    <property type="molecule type" value="Genomic_DNA"/>
</dbReference>
<evidence type="ECO:0000259" key="3">
    <source>
        <dbReference type="Pfam" id="PF25053"/>
    </source>
</evidence>
<dbReference type="InterPro" id="IPR056884">
    <property type="entry name" value="NPHP3-like_N"/>
</dbReference>
<organism evidence="4 5">
    <name type="scientific">Melanomma pulvis-pyrius CBS 109.77</name>
    <dbReference type="NCBI Taxonomy" id="1314802"/>
    <lineage>
        <taxon>Eukaryota</taxon>
        <taxon>Fungi</taxon>
        <taxon>Dikarya</taxon>
        <taxon>Ascomycota</taxon>
        <taxon>Pezizomycotina</taxon>
        <taxon>Dothideomycetes</taxon>
        <taxon>Pleosporomycetidae</taxon>
        <taxon>Pleosporales</taxon>
        <taxon>Melanommataceae</taxon>
        <taxon>Melanomma</taxon>
    </lineage>
</organism>